<protein>
    <submittedName>
        <fullName evidence="2">Uncharacterized protein</fullName>
    </submittedName>
</protein>
<feature type="transmembrane region" description="Helical" evidence="1">
    <location>
        <begin position="53"/>
        <end position="77"/>
    </location>
</feature>
<feature type="transmembrane region" description="Helical" evidence="1">
    <location>
        <begin position="116"/>
        <end position="136"/>
    </location>
</feature>
<keyword evidence="1" id="KW-1133">Transmembrane helix</keyword>
<reference evidence="2" key="2">
    <citation type="submission" date="2018-07" db="EMBL/GenBank/DDBJ databases">
        <authorList>
            <consortium name="NCBI Pathogen Detection Project"/>
        </authorList>
    </citation>
    <scope>NUCLEOTIDE SEQUENCE</scope>
    <source>
        <strain evidence="2">5202-64</strain>
    </source>
</reference>
<evidence type="ECO:0000256" key="1">
    <source>
        <dbReference type="SAM" id="Phobius"/>
    </source>
</evidence>
<name>A0A729JSH8_SALER</name>
<comment type="caution">
    <text evidence="2">The sequence shown here is derived from an EMBL/GenBank/DDBJ whole genome shotgun (WGS) entry which is preliminary data.</text>
</comment>
<dbReference type="EMBL" id="DAARNL010000026">
    <property type="protein sequence ID" value="HAE3251882.1"/>
    <property type="molecule type" value="Genomic_DNA"/>
</dbReference>
<dbReference type="AlphaFoldDB" id="A0A729JSH8"/>
<sequence>MSNDSILKNSSIFIAYMGCLGWGSAYFYGWGVSHYYGFPWWYVGIGTDNIARSLFYAFSLMFIFFIAWTAGAFLFFIVKQKTHVRDLGILRLFFALVLFFIPVVIEFSILNEKFMWELTLIFITISVLVMFCLRFYGNLISLNCITQLSWVRKHCLVLIMSGFIIYFWGFSFIVGIYKPQLKKEYEMIQFHDEWYYVLARHHDSFILSKSFTKNNNRFVIFRPQSGESYEINLVKVRL</sequence>
<gene>
    <name evidence="2" type="ORF">GND67_003762</name>
</gene>
<proteinExistence type="predicted"/>
<evidence type="ECO:0000313" key="2">
    <source>
        <dbReference type="EMBL" id="HAE3251882.1"/>
    </source>
</evidence>
<keyword evidence="1" id="KW-0812">Transmembrane</keyword>
<reference evidence="2" key="1">
    <citation type="journal article" date="2018" name="Genome Biol.">
        <title>SKESA: strategic k-mer extension for scrupulous assemblies.</title>
        <authorList>
            <person name="Souvorov A."/>
            <person name="Agarwala R."/>
            <person name="Lipman D.J."/>
        </authorList>
    </citation>
    <scope>NUCLEOTIDE SEQUENCE</scope>
    <source>
        <strain evidence="2">5202-64</strain>
    </source>
</reference>
<feature type="transmembrane region" description="Helical" evidence="1">
    <location>
        <begin position="12"/>
        <end position="33"/>
    </location>
</feature>
<organism evidence="2">
    <name type="scientific">Salmonella enterica subsp. salamae serovar 48:d:z6</name>
    <dbReference type="NCBI Taxonomy" id="1151170"/>
    <lineage>
        <taxon>Bacteria</taxon>
        <taxon>Pseudomonadati</taxon>
        <taxon>Pseudomonadota</taxon>
        <taxon>Gammaproteobacteria</taxon>
        <taxon>Enterobacterales</taxon>
        <taxon>Enterobacteriaceae</taxon>
        <taxon>Salmonella</taxon>
    </lineage>
</organism>
<keyword evidence="1" id="KW-0472">Membrane</keyword>
<feature type="transmembrane region" description="Helical" evidence="1">
    <location>
        <begin position="89"/>
        <end position="110"/>
    </location>
</feature>
<accession>A0A729JSH8</accession>
<feature type="transmembrane region" description="Helical" evidence="1">
    <location>
        <begin position="156"/>
        <end position="177"/>
    </location>
</feature>